<evidence type="ECO:0000313" key="2">
    <source>
        <dbReference type="Proteomes" id="UP000664654"/>
    </source>
</evidence>
<organism evidence="1 2">
    <name type="scientific">Bowmanella dokdonensis</name>
    <dbReference type="NCBI Taxonomy" id="751969"/>
    <lineage>
        <taxon>Bacteria</taxon>
        <taxon>Pseudomonadati</taxon>
        <taxon>Pseudomonadota</taxon>
        <taxon>Gammaproteobacteria</taxon>
        <taxon>Alteromonadales</taxon>
        <taxon>Alteromonadaceae</taxon>
        <taxon>Bowmanella</taxon>
    </lineage>
</organism>
<keyword evidence="2" id="KW-1185">Reference proteome</keyword>
<dbReference type="SUPFAM" id="SSF54285">
    <property type="entry name" value="MoaD/ThiS"/>
    <property type="match status" value="1"/>
</dbReference>
<comment type="caution">
    <text evidence="1">The sequence shown here is derived from an EMBL/GenBank/DDBJ whole genome shotgun (WGS) entry which is preliminary data.</text>
</comment>
<evidence type="ECO:0000313" key="1">
    <source>
        <dbReference type="EMBL" id="MBN7824364.1"/>
    </source>
</evidence>
<name>A0A939DKS5_9ALTE</name>
<accession>A0A939DKS5</accession>
<dbReference type="InterPro" id="IPR016155">
    <property type="entry name" value="Mopterin_synth/thiamin_S_b"/>
</dbReference>
<protein>
    <submittedName>
        <fullName evidence="1">MoaD/ThiS family protein</fullName>
    </submittedName>
</protein>
<dbReference type="RefSeq" id="WP_206572483.1">
    <property type="nucleotide sequence ID" value="NZ_JAFKCV010000002.1"/>
</dbReference>
<dbReference type="Proteomes" id="UP000664654">
    <property type="component" value="Unassembled WGS sequence"/>
</dbReference>
<dbReference type="InterPro" id="IPR003749">
    <property type="entry name" value="ThiS/MoaD-like"/>
</dbReference>
<gene>
    <name evidence="1" type="ORF">J0A66_03895</name>
</gene>
<sequence>MKVLLFAQLRELLGCSELQIDGPYHHVADLRLALQEKGTLWQEYLAPGKALVAVNQTLADDRHGLGPNDEVAFFPPVTGG</sequence>
<proteinExistence type="predicted"/>
<dbReference type="Gene3D" id="3.10.20.30">
    <property type="match status" value="1"/>
</dbReference>
<reference evidence="1" key="1">
    <citation type="submission" date="2021-03" db="EMBL/GenBank/DDBJ databases">
        <title>novel species isolated from a fishpond in China.</title>
        <authorList>
            <person name="Lu H."/>
            <person name="Cai Z."/>
        </authorList>
    </citation>
    <scope>NUCLEOTIDE SEQUENCE</scope>
    <source>
        <strain evidence="1">JCM 30855</strain>
    </source>
</reference>
<dbReference type="Pfam" id="PF02597">
    <property type="entry name" value="ThiS"/>
    <property type="match status" value="1"/>
</dbReference>
<dbReference type="EMBL" id="JAFKCV010000002">
    <property type="protein sequence ID" value="MBN7824364.1"/>
    <property type="molecule type" value="Genomic_DNA"/>
</dbReference>
<dbReference type="InterPro" id="IPR012675">
    <property type="entry name" value="Beta-grasp_dom_sf"/>
</dbReference>
<dbReference type="CDD" id="cd00754">
    <property type="entry name" value="Ubl_MoaD"/>
    <property type="match status" value="1"/>
</dbReference>
<dbReference type="AlphaFoldDB" id="A0A939DKS5"/>